<evidence type="ECO:0000313" key="2">
    <source>
        <dbReference type="EMBL" id="KAJ3832270.1"/>
    </source>
</evidence>
<feature type="compositionally biased region" description="Low complexity" evidence="1">
    <location>
        <begin position="25"/>
        <end position="35"/>
    </location>
</feature>
<evidence type="ECO:0000256" key="1">
    <source>
        <dbReference type="SAM" id="MobiDB-lite"/>
    </source>
</evidence>
<name>A0AA38NXB7_9AGAR</name>
<comment type="caution">
    <text evidence="2">The sequence shown here is derived from an EMBL/GenBank/DDBJ whole genome shotgun (WGS) entry which is preliminary data.</text>
</comment>
<protein>
    <submittedName>
        <fullName evidence="2">Uncharacterized protein</fullName>
    </submittedName>
</protein>
<keyword evidence="3" id="KW-1185">Reference proteome</keyword>
<organism evidence="2 3">
    <name type="scientific">Lentinula raphanica</name>
    <dbReference type="NCBI Taxonomy" id="153919"/>
    <lineage>
        <taxon>Eukaryota</taxon>
        <taxon>Fungi</taxon>
        <taxon>Dikarya</taxon>
        <taxon>Basidiomycota</taxon>
        <taxon>Agaricomycotina</taxon>
        <taxon>Agaricomycetes</taxon>
        <taxon>Agaricomycetidae</taxon>
        <taxon>Agaricales</taxon>
        <taxon>Marasmiineae</taxon>
        <taxon>Omphalotaceae</taxon>
        <taxon>Lentinula</taxon>
    </lineage>
</organism>
<sequence length="439" mass="49685">MLDQILYEDTTDELEPFTPENGEMPSPLSSLTPSPISSPAPSSIPLPQDLPISSASTSNSRKRHSKQQSKKNKKKRRSEQNRSASSIQPRSSANKRHVVPATPLVSDFSTAHEARVASTAYIGLRDTETDIEDKTYSLQELVGPQSHFHFDLVAWAATETVPIADDEDRVTVIMVAPPQTDDWKACVQAATDKLEKERCRCRFKNEQLVHRRGSFPALSTGIFYGNGMMEPANVSHNVNNTAVLYRLTHHWAFQRMSGFVTGMMKVWAPRLYDYYHSHFDDVLKSDSRLRPAFENSVFAAAAFNFGPETICFPHVDYGNLPFGWCPIWSLGRYDYKKGGHLVLWDLKLVIEFPPGSLIVIPSGILRHSNTKIQRGESRYSFTQYTAGGLFRWVDYGFQTFESYCNNRTATEAARDEHDKRRRWKMGLSLYSTLADLGLC</sequence>
<dbReference type="EMBL" id="MU807016">
    <property type="protein sequence ID" value="KAJ3832270.1"/>
    <property type="molecule type" value="Genomic_DNA"/>
</dbReference>
<feature type="compositionally biased region" description="Basic residues" evidence="1">
    <location>
        <begin position="60"/>
        <end position="77"/>
    </location>
</feature>
<dbReference type="AlphaFoldDB" id="A0AA38NXB7"/>
<dbReference type="Proteomes" id="UP001163846">
    <property type="component" value="Unassembled WGS sequence"/>
</dbReference>
<proteinExistence type="predicted"/>
<accession>A0AA38NXB7</accession>
<feature type="region of interest" description="Disordered" evidence="1">
    <location>
        <begin position="1"/>
        <end position="98"/>
    </location>
</feature>
<gene>
    <name evidence="2" type="ORF">F5878DRAFT_666728</name>
</gene>
<dbReference type="Gene3D" id="3.60.130.30">
    <property type="match status" value="1"/>
</dbReference>
<evidence type="ECO:0000313" key="3">
    <source>
        <dbReference type="Proteomes" id="UP001163846"/>
    </source>
</evidence>
<reference evidence="2" key="1">
    <citation type="submission" date="2022-08" db="EMBL/GenBank/DDBJ databases">
        <authorList>
            <consortium name="DOE Joint Genome Institute"/>
            <person name="Min B."/>
            <person name="Riley R."/>
            <person name="Sierra-Patev S."/>
            <person name="Naranjo-Ortiz M."/>
            <person name="Looney B."/>
            <person name="Konkel Z."/>
            <person name="Slot J.C."/>
            <person name="Sakamoto Y."/>
            <person name="Steenwyk J.L."/>
            <person name="Rokas A."/>
            <person name="Carro J."/>
            <person name="Camarero S."/>
            <person name="Ferreira P."/>
            <person name="Molpeceres G."/>
            <person name="Ruiz-Duenas F.J."/>
            <person name="Serrano A."/>
            <person name="Henrissat B."/>
            <person name="Drula E."/>
            <person name="Hughes K.W."/>
            <person name="Mata J.L."/>
            <person name="Ishikawa N.K."/>
            <person name="Vargas-Isla R."/>
            <person name="Ushijima S."/>
            <person name="Smith C.A."/>
            <person name="Ahrendt S."/>
            <person name="Andreopoulos W."/>
            <person name="He G."/>
            <person name="Labutti K."/>
            <person name="Lipzen A."/>
            <person name="Ng V."/>
            <person name="Sandor L."/>
            <person name="Barry K."/>
            <person name="Martinez A.T."/>
            <person name="Xiao Y."/>
            <person name="Gibbons J.G."/>
            <person name="Terashima K."/>
            <person name="Hibbett D.S."/>
            <person name="Grigoriev I.V."/>
        </authorList>
    </citation>
    <scope>NUCLEOTIDE SEQUENCE</scope>
    <source>
        <strain evidence="2">TFB9207</strain>
    </source>
</reference>